<dbReference type="InterPro" id="IPR036894">
    <property type="entry name" value="YbaB-like_sf"/>
</dbReference>
<dbReference type="Pfam" id="PF02575">
    <property type="entry name" value="YbaB_DNA_bd"/>
    <property type="match status" value="1"/>
</dbReference>
<feature type="signal peptide" evidence="2">
    <location>
        <begin position="1"/>
        <end position="15"/>
    </location>
</feature>
<reference evidence="3" key="1">
    <citation type="submission" date="2021-01" db="EMBL/GenBank/DDBJ databases">
        <authorList>
            <person name="Corre E."/>
            <person name="Pelletier E."/>
            <person name="Niang G."/>
            <person name="Scheremetjew M."/>
            <person name="Finn R."/>
            <person name="Kale V."/>
            <person name="Holt S."/>
            <person name="Cochrane G."/>
            <person name="Meng A."/>
            <person name="Brown T."/>
            <person name="Cohen L."/>
        </authorList>
    </citation>
    <scope>NUCLEOTIDE SEQUENCE</scope>
    <source>
        <strain evidence="3">B650</strain>
    </source>
</reference>
<dbReference type="GO" id="GO:0003677">
    <property type="term" value="F:DNA binding"/>
    <property type="evidence" value="ECO:0007669"/>
    <property type="project" value="UniProtKB-KW"/>
</dbReference>
<dbReference type="AlphaFoldDB" id="A0A7S2KTR0"/>
<proteinExistence type="predicted"/>
<accession>A0A7S2KTR0</accession>
<name>A0A7S2KTR0_9STRA</name>
<dbReference type="PANTHER" id="PTHR33449">
    <property type="entry name" value="NUCLEOID-ASSOCIATED PROTEIN YBAB"/>
    <property type="match status" value="1"/>
</dbReference>
<sequence>MKLAPLFCLFASTNAFTASFAPRSAVSRTTTSTELNLFGGKKEGGAAKGPGMMDQLAMLKKAQEIASKKAAIDKELAAAEHSGSSADGKVNVVVKYIAPLPMQQPGYEPVSAKIDESWLADASTEDVNAALKEAVMEGLKKATVATAEKMQILTAELASVMGEMQGGAGGGAPASPI</sequence>
<evidence type="ECO:0000313" key="3">
    <source>
        <dbReference type="EMBL" id="CAD9584639.1"/>
    </source>
</evidence>
<dbReference type="InterPro" id="IPR004401">
    <property type="entry name" value="YbaB/EbfC"/>
</dbReference>
<keyword evidence="1" id="KW-0238">DNA-binding</keyword>
<dbReference type="PANTHER" id="PTHR33449:SF1">
    <property type="entry name" value="NUCLEOID-ASSOCIATED PROTEIN YBAB"/>
    <property type="match status" value="1"/>
</dbReference>
<feature type="chain" id="PRO_5030521194" evidence="2">
    <location>
        <begin position="16"/>
        <end position="177"/>
    </location>
</feature>
<evidence type="ECO:0000256" key="2">
    <source>
        <dbReference type="SAM" id="SignalP"/>
    </source>
</evidence>
<dbReference type="Gene3D" id="3.30.1310.10">
    <property type="entry name" value="Nucleoid-associated protein YbaB-like domain"/>
    <property type="match status" value="1"/>
</dbReference>
<organism evidence="3">
    <name type="scientific">Leptocylindrus danicus</name>
    <dbReference type="NCBI Taxonomy" id="163516"/>
    <lineage>
        <taxon>Eukaryota</taxon>
        <taxon>Sar</taxon>
        <taxon>Stramenopiles</taxon>
        <taxon>Ochrophyta</taxon>
        <taxon>Bacillariophyta</taxon>
        <taxon>Coscinodiscophyceae</taxon>
        <taxon>Chaetocerotophycidae</taxon>
        <taxon>Leptocylindrales</taxon>
        <taxon>Leptocylindraceae</taxon>
        <taxon>Leptocylindrus</taxon>
    </lineage>
</organism>
<protein>
    <submittedName>
        <fullName evidence="3">Uncharacterized protein</fullName>
    </submittedName>
</protein>
<dbReference type="EMBL" id="HBGY01017526">
    <property type="protein sequence ID" value="CAD9584639.1"/>
    <property type="molecule type" value="Transcribed_RNA"/>
</dbReference>
<evidence type="ECO:0000256" key="1">
    <source>
        <dbReference type="ARBA" id="ARBA00023125"/>
    </source>
</evidence>
<keyword evidence="2" id="KW-0732">Signal</keyword>
<gene>
    <name evidence="3" type="ORF">LDAN0321_LOCUS11361</name>
</gene>
<dbReference type="SUPFAM" id="SSF82607">
    <property type="entry name" value="YbaB-like"/>
    <property type="match status" value="1"/>
</dbReference>